<feature type="coiled-coil region" evidence="2">
    <location>
        <begin position="14"/>
        <end position="48"/>
    </location>
</feature>
<protein>
    <recommendedName>
        <fullName evidence="3">PPM-type phosphatase domain-containing protein</fullName>
    </recommendedName>
</protein>
<dbReference type="SMART" id="SM00331">
    <property type="entry name" value="PP2C_SIG"/>
    <property type="match status" value="1"/>
</dbReference>
<dbReference type="SUPFAM" id="SSF81606">
    <property type="entry name" value="PP2C-like"/>
    <property type="match status" value="1"/>
</dbReference>
<gene>
    <name evidence="4" type="ORF">METZ01_LOCUS470945</name>
</gene>
<feature type="non-terminal residue" evidence="4">
    <location>
        <position position="246"/>
    </location>
</feature>
<dbReference type="InterPro" id="IPR036457">
    <property type="entry name" value="PPM-type-like_dom_sf"/>
</dbReference>
<dbReference type="Gene3D" id="3.60.40.10">
    <property type="entry name" value="PPM-type phosphatase domain"/>
    <property type="match status" value="1"/>
</dbReference>
<feature type="domain" description="PPM-type phosphatase" evidence="3">
    <location>
        <begin position="78"/>
        <end position="246"/>
    </location>
</feature>
<dbReference type="PANTHER" id="PTHR43156">
    <property type="entry name" value="STAGE II SPORULATION PROTEIN E-RELATED"/>
    <property type="match status" value="1"/>
</dbReference>
<dbReference type="AlphaFoldDB" id="A0A383BE24"/>
<reference evidence="4" key="1">
    <citation type="submission" date="2018-05" db="EMBL/GenBank/DDBJ databases">
        <authorList>
            <person name="Lanie J.A."/>
            <person name="Ng W.-L."/>
            <person name="Kazmierczak K.M."/>
            <person name="Andrzejewski T.M."/>
            <person name="Davidsen T.M."/>
            <person name="Wayne K.J."/>
            <person name="Tettelin H."/>
            <person name="Glass J.I."/>
            <person name="Rusch D."/>
            <person name="Podicherti R."/>
            <person name="Tsui H.-C.T."/>
            <person name="Winkler M.E."/>
        </authorList>
    </citation>
    <scope>NUCLEOTIDE SEQUENCE</scope>
</reference>
<evidence type="ECO:0000313" key="4">
    <source>
        <dbReference type="EMBL" id="SVE18091.1"/>
    </source>
</evidence>
<evidence type="ECO:0000256" key="2">
    <source>
        <dbReference type="SAM" id="Coils"/>
    </source>
</evidence>
<name>A0A383BE24_9ZZZZ</name>
<feature type="non-terminal residue" evidence="4">
    <location>
        <position position="1"/>
    </location>
</feature>
<accession>A0A383BE24</accession>
<dbReference type="Pfam" id="PF07228">
    <property type="entry name" value="SpoIIE"/>
    <property type="match status" value="1"/>
</dbReference>
<keyword evidence="1" id="KW-0378">Hydrolase</keyword>
<proteinExistence type="predicted"/>
<dbReference type="PANTHER" id="PTHR43156:SF2">
    <property type="entry name" value="STAGE II SPORULATION PROTEIN E"/>
    <property type="match status" value="1"/>
</dbReference>
<dbReference type="EMBL" id="UINC01199590">
    <property type="protein sequence ID" value="SVE18091.1"/>
    <property type="molecule type" value="Genomic_DNA"/>
</dbReference>
<keyword evidence="2" id="KW-0175">Coiled coil</keyword>
<sequence length="246" mass="27200">LVSLGFVLISGSIIRSLLKRIERRSADLAQANAEIEERNHSLEEAQKIVRAHNEMLEAELATASSMQMKLMPDESPTLPGFSISGHCRPATQVGGDFFQYYPRPDGRLSVAMADVTGHGMEAAIPTVLFSGMLDNQMENTFPPEDLFGRLNRSLVRNLDRRTFVCFSLGELDPLTRRMRLVNGGCPYPYHYQAATGKTRELTLGALPLGLRAECEYDGLDCQLDVGDRVVFCSDGIIEAMDDDGQL</sequence>
<evidence type="ECO:0000256" key="1">
    <source>
        <dbReference type="ARBA" id="ARBA00022801"/>
    </source>
</evidence>
<dbReference type="GO" id="GO:0016791">
    <property type="term" value="F:phosphatase activity"/>
    <property type="evidence" value="ECO:0007669"/>
    <property type="project" value="TreeGrafter"/>
</dbReference>
<dbReference type="InterPro" id="IPR001932">
    <property type="entry name" value="PPM-type_phosphatase-like_dom"/>
</dbReference>
<organism evidence="4">
    <name type="scientific">marine metagenome</name>
    <dbReference type="NCBI Taxonomy" id="408172"/>
    <lineage>
        <taxon>unclassified sequences</taxon>
        <taxon>metagenomes</taxon>
        <taxon>ecological metagenomes</taxon>
    </lineage>
</organism>
<dbReference type="InterPro" id="IPR052016">
    <property type="entry name" value="Bact_Sigma-Reg"/>
</dbReference>
<evidence type="ECO:0000259" key="3">
    <source>
        <dbReference type="SMART" id="SM00331"/>
    </source>
</evidence>